<feature type="repeat" description="WD" evidence="3">
    <location>
        <begin position="343"/>
        <end position="372"/>
    </location>
</feature>
<feature type="region of interest" description="Disordered" evidence="4">
    <location>
        <begin position="439"/>
        <end position="476"/>
    </location>
</feature>
<protein>
    <submittedName>
        <fullName evidence="5">Uncharacterized protein</fullName>
    </submittedName>
</protein>
<evidence type="ECO:0000256" key="4">
    <source>
        <dbReference type="SAM" id="MobiDB-lite"/>
    </source>
</evidence>
<keyword evidence="1 3" id="KW-0853">WD repeat</keyword>
<dbReference type="InterPro" id="IPR001680">
    <property type="entry name" value="WD40_rpt"/>
</dbReference>
<dbReference type="InterPro" id="IPR015943">
    <property type="entry name" value="WD40/YVTN_repeat-like_dom_sf"/>
</dbReference>
<sequence length="495" mass="52278">MGSGHMKLIQLLRADQAAAAAQSSPSFSPKPFSSSSNSDDDGYSTTSSWQTNDGCSSPSRSTPPKSPWSHLPGLGATGGEASASGATGLIASLVKEEGHVYSVAAAGDLLYTGTDSETVRVWRDRREVAAFRTGSGLVKSIVVAADGRIFTGHQDGKIRVWRRDADADGGAASHRRVGSLPRLADYVITSVNPSSYVRQRRKRREVWLRHSDAVSCLSLDERAGILYSGSWDATFKAWRVSDSRCLGSVNAHDDAVNAVAAAGFDAVVFTGSADGTVKAWRRRVDENTTPHHVLEAVVRRGESAVTAIAVAVEDRVVYVGSSDGDVTCWRWVDGEARYGGVLGGGHGMAVMCLAVAGNVVVSGSADRTLRVWRRDGGSGGGEHARVAVLAGHAGPVKCVAVDEEEYTPSSEEDDGERRFVVYSGSLDGSVKVWRVAAADEPTTNSPAAAAAAASDRTLTATPQQIPSRVWRREDQTPAWAAAAYRTSEMNSVAAA</sequence>
<dbReference type="eggNOG" id="KOG4155">
    <property type="taxonomic scope" value="Eukaryota"/>
</dbReference>
<evidence type="ECO:0000313" key="5">
    <source>
        <dbReference type="EnsemblPlants" id="LPERR03G21910.1"/>
    </source>
</evidence>
<dbReference type="InterPro" id="IPR045182">
    <property type="entry name" value="JINGUBANG-like"/>
</dbReference>
<feature type="repeat" description="WD" evidence="3">
    <location>
        <begin position="249"/>
        <end position="280"/>
    </location>
</feature>
<feature type="compositionally biased region" description="Polar residues" evidence="4">
    <location>
        <begin position="456"/>
        <end position="466"/>
    </location>
</feature>
<dbReference type="PANTHER" id="PTHR22844">
    <property type="entry name" value="F-BOX AND WD40 DOMAIN PROTEIN"/>
    <property type="match status" value="1"/>
</dbReference>
<evidence type="ECO:0000256" key="3">
    <source>
        <dbReference type="PROSITE-ProRule" id="PRU00221"/>
    </source>
</evidence>
<name>A0A0D9VWH9_9ORYZ</name>
<evidence type="ECO:0000256" key="2">
    <source>
        <dbReference type="ARBA" id="ARBA00022737"/>
    </source>
</evidence>
<dbReference type="FunFam" id="2.130.10.10:FF:000775">
    <property type="entry name" value="BnaA09g28200D protein"/>
    <property type="match status" value="1"/>
</dbReference>
<dbReference type="PROSITE" id="PS50082">
    <property type="entry name" value="WD_REPEATS_2"/>
    <property type="match status" value="3"/>
</dbReference>
<organism evidence="5 6">
    <name type="scientific">Leersia perrieri</name>
    <dbReference type="NCBI Taxonomy" id="77586"/>
    <lineage>
        <taxon>Eukaryota</taxon>
        <taxon>Viridiplantae</taxon>
        <taxon>Streptophyta</taxon>
        <taxon>Embryophyta</taxon>
        <taxon>Tracheophyta</taxon>
        <taxon>Spermatophyta</taxon>
        <taxon>Magnoliopsida</taxon>
        <taxon>Liliopsida</taxon>
        <taxon>Poales</taxon>
        <taxon>Poaceae</taxon>
        <taxon>BOP clade</taxon>
        <taxon>Oryzoideae</taxon>
        <taxon>Oryzeae</taxon>
        <taxon>Oryzinae</taxon>
        <taxon>Leersia</taxon>
    </lineage>
</organism>
<dbReference type="Pfam" id="PF00400">
    <property type="entry name" value="WD40"/>
    <property type="match status" value="6"/>
</dbReference>
<evidence type="ECO:0000256" key="1">
    <source>
        <dbReference type="ARBA" id="ARBA00022574"/>
    </source>
</evidence>
<dbReference type="Proteomes" id="UP000032180">
    <property type="component" value="Chromosome 3"/>
</dbReference>
<dbReference type="STRING" id="77586.A0A0D9VWH9"/>
<feature type="region of interest" description="Disordered" evidence="4">
    <location>
        <begin position="19"/>
        <end position="79"/>
    </location>
</feature>
<proteinExistence type="predicted"/>
<reference evidence="5" key="3">
    <citation type="submission" date="2015-04" db="UniProtKB">
        <authorList>
            <consortium name="EnsemblPlants"/>
        </authorList>
    </citation>
    <scope>IDENTIFICATION</scope>
</reference>
<dbReference type="PRINTS" id="PR00320">
    <property type="entry name" value="GPROTEINBRPT"/>
</dbReference>
<evidence type="ECO:0000313" key="6">
    <source>
        <dbReference type="Proteomes" id="UP000032180"/>
    </source>
</evidence>
<dbReference type="InterPro" id="IPR020472">
    <property type="entry name" value="WD40_PAC1"/>
</dbReference>
<keyword evidence="6" id="KW-1185">Reference proteome</keyword>
<feature type="compositionally biased region" description="Low complexity" evidence="4">
    <location>
        <begin position="56"/>
        <end position="69"/>
    </location>
</feature>
<feature type="repeat" description="WD" evidence="3">
    <location>
        <begin position="207"/>
        <end position="248"/>
    </location>
</feature>
<dbReference type="EnsemblPlants" id="LPERR03G21910.1">
    <property type="protein sequence ID" value="LPERR03G21910.1"/>
    <property type="gene ID" value="LPERR03G21910"/>
</dbReference>
<reference evidence="5 6" key="1">
    <citation type="submission" date="2012-08" db="EMBL/GenBank/DDBJ databases">
        <title>Oryza genome evolution.</title>
        <authorList>
            <person name="Wing R.A."/>
        </authorList>
    </citation>
    <scope>NUCLEOTIDE SEQUENCE</scope>
</reference>
<dbReference type="HOGENOM" id="CLU_031007_1_1_1"/>
<dbReference type="AlphaFoldDB" id="A0A0D9VWH9"/>
<dbReference type="Gramene" id="LPERR03G21910.1">
    <property type="protein sequence ID" value="LPERR03G21910.1"/>
    <property type="gene ID" value="LPERR03G21910"/>
</dbReference>
<keyword evidence="2" id="KW-0677">Repeat</keyword>
<feature type="compositionally biased region" description="Low complexity" evidence="4">
    <location>
        <begin position="19"/>
        <end position="48"/>
    </location>
</feature>
<dbReference type="PANTHER" id="PTHR22844:SF355">
    <property type="entry name" value="OS03G0625300 PROTEIN"/>
    <property type="match status" value="1"/>
</dbReference>
<dbReference type="SUPFAM" id="SSF50978">
    <property type="entry name" value="WD40 repeat-like"/>
    <property type="match status" value="1"/>
</dbReference>
<reference evidence="6" key="2">
    <citation type="submission" date="2013-12" db="EMBL/GenBank/DDBJ databases">
        <authorList>
            <person name="Yu Y."/>
            <person name="Lee S."/>
            <person name="de Baynast K."/>
            <person name="Wissotski M."/>
            <person name="Liu L."/>
            <person name="Talag J."/>
            <person name="Goicoechea J."/>
            <person name="Angelova A."/>
            <person name="Jetty R."/>
            <person name="Kudrna D."/>
            <person name="Golser W."/>
            <person name="Rivera L."/>
            <person name="Zhang J."/>
            <person name="Wing R."/>
        </authorList>
    </citation>
    <scope>NUCLEOTIDE SEQUENCE</scope>
</reference>
<dbReference type="Gene3D" id="2.130.10.10">
    <property type="entry name" value="YVTN repeat-like/Quinoprotein amine dehydrogenase"/>
    <property type="match status" value="2"/>
</dbReference>
<dbReference type="SMART" id="SM00320">
    <property type="entry name" value="WD40"/>
    <property type="match status" value="7"/>
</dbReference>
<accession>A0A0D9VWH9</accession>
<dbReference type="PROSITE" id="PS50294">
    <property type="entry name" value="WD_REPEATS_REGION"/>
    <property type="match status" value="1"/>
</dbReference>
<dbReference type="InterPro" id="IPR036322">
    <property type="entry name" value="WD40_repeat_dom_sf"/>
</dbReference>